<dbReference type="SUPFAM" id="SSF55008">
    <property type="entry name" value="HMA, heavy metal-associated domain"/>
    <property type="match status" value="1"/>
</dbReference>
<sequence length="67" mass="6912">MSKTYKVEGMSCGGCASSVEQAIKTAAQEARVEIKLEGGLVTVTGVEDDDLVKQAVEDAGFTFAGIA</sequence>
<comment type="caution">
    <text evidence="3">The sequence shown here is derived from an EMBL/GenBank/DDBJ whole genome shotgun (WGS) entry which is preliminary data.</text>
</comment>
<keyword evidence="1" id="KW-0479">Metal-binding</keyword>
<name>A0A557SBR0_9GAMM</name>
<gene>
    <name evidence="3" type="ORF">FHP88_10150</name>
</gene>
<dbReference type="InterPro" id="IPR036163">
    <property type="entry name" value="HMA_dom_sf"/>
</dbReference>
<feature type="domain" description="HMA" evidence="2">
    <location>
        <begin position="1"/>
        <end position="64"/>
    </location>
</feature>
<reference evidence="3 4" key="1">
    <citation type="submission" date="2019-07" db="EMBL/GenBank/DDBJ databases">
        <title>The pathways for chlorine oxyanion respiration interact through the shared metabolite chlorate.</title>
        <authorList>
            <person name="Barnum T.P."/>
            <person name="Cheng Y."/>
            <person name="Hill K.A."/>
            <person name="Lucas L.N."/>
            <person name="Carlson H.K."/>
            <person name="Coates J.D."/>
        </authorList>
    </citation>
    <scope>NUCLEOTIDE SEQUENCE [LARGE SCALE GENOMIC DNA]</scope>
    <source>
        <strain evidence="3 4">BK-1</strain>
    </source>
</reference>
<dbReference type="PROSITE" id="PS50846">
    <property type="entry name" value="HMA_2"/>
    <property type="match status" value="1"/>
</dbReference>
<dbReference type="InterPro" id="IPR017969">
    <property type="entry name" value="Heavy-metal-associated_CS"/>
</dbReference>
<accession>A0A557SBR0</accession>
<dbReference type="CDD" id="cd00371">
    <property type="entry name" value="HMA"/>
    <property type="match status" value="1"/>
</dbReference>
<evidence type="ECO:0000259" key="2">
    <source>
        <dbReference type="PROSITE" id="PS50846"/>
    </source>
</evidence>
<dbReference type="InterPro" id="IPR006121">
    <property type="entry name" value="HMA_dom"/>
</dbReference>
<protein>
    <submittedName>
        <fullName evidence="3">Heavy-metal-associated domain-containing protein</fullName>
    </submittedName>
</protein>
<organism evidence="3 4">
    <name type="scientific">Sedimenticola selenatireducens</name>
    <dbReference type="NCBI Taxonomy" id="191960"/>
    <lineage>
        <taxon>Bacteria</taxon>
        <taxon>Pseudomonadati</taxon>
        <taxon>Pseudomonadota</taxon>
        <taxon>Gammaproteobacteria</taxon>
        <taxon>Chromatiales</taxon>
        <taxon>Sedimenticolaceae</taxon>
        <taxon>Sedimenticola</taxon>
    </lineage>
</organism>
<dbReference type="PROSITE" id="PS01047">
    <property type="entry name" value="HMA_1"/>
    <property type="match status" value="1"/>
</dbReference>
<proteinExistence type="predicted"/>
<dbReference type="RefSeq" id="WP_144358934.1">
    <property type="nucleotide sequence ID" value="NZ_VMNH01000010.1"/>
</dbReference>
<evidence type="ECO:0000313" key="4">
    <source>
        <dbReference type="Proteomes" id="UP000316649"/>
    </source>
</evidence>
<dbReference type="GO" id="GO:0046872">
    <property type="term" value="F:metal ion binding"/>
    <property type="evidence" value="ECO:0007669"/>
    <property type="project" value="UniProtKB-KW"/>
</dbReference>
<dbReference type="Proteomes" id="UP000316649">
    <property type="component" value="Unassembled WGS sequence"/>
</dbReference>
<dbReference type="EMBL" id="VMNH01000010">
    <property type="protein sequence ID" value="TVO74848.1"/>
    <property type="molecule type" value="Genomic_DNA"/>
</dbReference>
<dbReference type="OrthoDB" id="9814359at2"/>
<dbReference type="AlphaFoldDB" id="A0A557SBR0"/>
<dbReference type="Pfam" id="PF00403">
    <property type="entry name" value="HMA"/>
    <property type="match status" value="1"/>
</dbReference>
<evidence type="ECO:0000313" key="3">
    <source>
        <dbReference type="EMBL" id="TVO74848.1"/>
    </source>
</evidence>
<evidence type="ECO:0000256" key="1">
    <source>
        <dbReference type="ARBA" id="ARBA00022723"/>
    </source>
</evidence>
<dbReference type="Gene3D" id="3.30.70.100">
    <property type="match status" value="1"/>
</dbReference>
<keyword evidence="4" id="KW-1185">Reference proteome</keyword>